<proteinExistence type="inferred from homology"/>
<name>A0A5C3EYS9_9BASI</name>
<dbReference type="GO" id="GO:0000978">
    <property type="term" value="F:RNA polymerase II cis-regulatory region sequence-specific DNA binding"/>
    <property type="evidence" value="ECO:0007669"/>
    <property type="project" value="TreeGrafter"/>
</dbReference>
<organism evidence="9 10">
    <name type="scientific">Pseudozyma flocculosa</name>
    <dbReference type="NCBI Taxonomy" id="84751"/>
    <lineage>
        <taxon>Eukaryota</taxon>
        <taxon>Fungi</taxon>
        <taxon>Dikarya</taxon>
        <taxon>Basidiomycota</taxon>
        <taxon>Ustilaginomycotina</taxon>
        <taxon>Ustilaginomycetes</taxon>
        <taxon>Ustilaginales</taxon>
        <taxon>Ustilaginaceae</taxon>
        <taxon>Pseudozyma</taxon>
    </lineage>
</organism>
<feature type="compositionally biased region" description="Low complexity" evidence="7">
    <location>
        <begin position="432"/>
        <end position="442"/>
    </location>
</feature>
<feature type="region of interest" description="Disordered" evidence="7">
    <location>
        <begin position="715"/>
        <end position="801"/>
    </location>
</feature>
<keyword evidence="3" id="KW-0805">Transcription regulation</keyword>
<dbReference type="Gene3D" id="6.10.20.40">
    <property type="entry name" value="TEA/ATTS domain"/>
    <property type="match status" value="1"/>
</dbReference>
<dbReference type="PROSITE" id="PS00554">
    <property type="entry name" value="TEA_1"/>
    <property type="match status" value="1"/>
</dbReference>
<dbReference type="EMBL" id="OOIP01000007">
    <property type="protein sequence ID" value="SPO37434.1"/>
    <property type="molecule type" value="Genomic_DNA"/>
</dbReference>
<keyword evidence="10" id="KW-1185">Reference proteome</keyword>
<dbReference type="PRINTS" id="PR00065">
    <property type="entry name" value="TEADOMAIN"/>
</dbReference>
<dbReference type="GO" id="GO:0005667">
    <property type="term" value="C:transcription regulator complex"/>
    <property type="evidence" value="ECO:0007669"/>
    <property type="project" value="TreeGrafter"/>
</dbReference>
<gene>
    <name evidence="9" type="ORF">PSFLO_02907</name>
</gene>
<feature type="region of interest" description="Disordered" evidence="7">
    <location>
        <begin position="1277"/>
        <end position="1299"/>
    </location>
</feature>
<feature type="region of interest" description="Disordered" evidence="7">
    <location>
        <begin position="1"/>
        <end position="57"/>
    </location>
</feature>
<dbReference type="PROSITE" id="PS51088">
    <property type="entry name" value="TEA_2"/>
    <property type="match status" value="1"/>
</dbReference>
<dbReference type="PANTHER" id="PTHR11834:SF0">
    <property type="entry name" value="PROTEIN SCALLOPED"/>
    <property type="match status" value="1"/>
</dbReference>
<evidence type="ECO:0000313" key="10">
    <source>
        <dbReference type="Proteomes" id="UP000323386"/>
    </source>
</evidence>
<dbReference type="SMART" id="SM00426">
    <property type="entry name" value="TEA"/>
    <property type="match status" value="1"/>
</dbReference>
<dbReference type="GO" id="GO:0005634">
    <property type="term" value="C:nucleus"/>
    <property type="evidence" value="ECO:0007669"/>
    <property type="project" value="UniProtKB-SubCell"/>
</dbReference>
<evidence type="ECO:0000313" key="9">
    <source>
        <dbReference type="EMBL" id="SPO37434.1"/>
    </source>
</evidence>
<feature type="compositionally biased region" description="Low complexity" evidence="7">
    <location>
        <begin position="388"/>
        <end position="418"/>
    </location>
</feature>
<protein>
    <recommendedName>
        <fullName evidence="8">TEA domain-containing protein</fullName>
    </recommendedName>
</protein>
<evidence type="ECO:0000256" key="1">
    <source>
        <dbReference type="ARBA" id="ARBA00004123"/>
    </source>
</evidence>
<sequence>MQVAAQTTGSPTGGRQTLFPSPTYSDSTLSSSSNLCTPDNTMKALPHDGAKRKDGAFPSSISAANAAFFSATERDEFNAVFGGHPNDSSQDSSAGGDASLAAALEFEAVNNADMGGLMANPSFSFLGKRQASNNGALMPSPADAAAAANRRHSIQPVLTSSGSSSSLTADVAAGLGASHNVTVGAARSMSLSAESSGPSSGYTGFGNLSMSQGSNEYLMSPPRLTVSLSMQGTPTPTPLEPLDGSSASGSSGAAGPGASMDDNKRRRTSGVEATPDRNGAGHQQQMAHAFYLHQQTPPNFGQYQQHVMHSAGSSTFSVGGHQQHLQQTPSSTTAGTNSVQSSVSSIRVRKLSLGGGGGGGESGSEIANLTAGLSLPASAGRFDEPKSAPARAAADAMQRAQSHQSSSTPSRLSQSNSATHHHHHHHNPPHPNHQNPTTTPSSDKNKSQDVWPDDVEVAFWEALRLIPKLGRRKVLVHGKPCGRNELIADYIERKTNKTRTRKQVSSHIQVLKNIKKGDPEFQQLIAEPTSEEDFYIPAGGMMYAQTLAGYGYGGLGGPYPLLSMESAGLLSPYTPGLGPHALASPTTPGAPPIFSMWVHCSNSDDKHVYTSLDRSAMTTFANGHASLPRLPLDSVRVGHFRFPRLAEMYHHMPCQFLHVHVPLSIPRHDIMMPRYDHFSTQLSLTSAQDSRLTSVTSVYSHGKRVLSLVEPLDAPRRVSGRGGVTDGASITTSASKGADEGADGTNAEATTTDGSAEASASGQDQSDKKQTCISPATASPSEPPSPATPMEPSASRDGSTRHRWCHQAPFATDFWADFLSRNHPVNVYNDRDGIQSFGKEPSERAALGMAVSGVTIIQELVVAADEGGNGLPKTQGQGSPGPRESNPSAGPTLLPDSGSTLSPGSKVGDVVLVIAWDLECVEALGTNPGTPTVSVLTASTGASPSPMGRQVGLPSPLHGQPFYGLPNHQQQQQQPGAMGMAHHPQQPQSFQMQQSHSQGYRAMTPPAPPALMQTQPSPQPHSNQRAQGPQPLHFDGSMPFGANNNGLQPPTLLRKRGLSVNKPLMVSIPPAPTYLNPNKVPNSAMLSPAGQQHSPMHSPSPAAWGLMQQRAMLTPITPYPQMSGAPLNEPPPIISGDEARQQKERLARHWAAEAANNGGIDSSLHSPLDMTFGPGIHSSAAAMAASTAALDSSTTSALGVSGMHLAVHPQDGHGGGLLSPASFEFGESKLLGGGQADAADGQHQQQQQHMLINDQSTQEYIDGLLASIGVNNGGGGGGGGASMPMPSDFSNPNNFFSSA</sequence>
<accession>A0A5C3EYS9</accession>
<dbReference type="Pfam" id="PF01285">
    <property type="entry name" value="TEA"/>
    <property type="match status" value="1"/>
</dbReference>
<feature type="region of interest" description="Disordered" evidence="7">
    <location>
        <begin position="866"/>
        <end position="902"/>
    </location>
</feature>
<feature type="compositionally biased region" description="Polar residues" evidence="7">
    <location>
        <begin position="323"/>
        <end position="337"/>
    </location>
</feature>
<dbReference type="PANTHER" id="PTHR11834">
    <property type="entry name" value="TRANSCRIPTIONAL ENHANCER FACTOR TEF RELATED"/>
    <property type="match status" value="1"/>
</dbReference>
<feature type="compositionally biased region" description="Low complexity" evidence="7">
    <location>
        <begin position="244"/>
        <end position="259"/>
    </location>
</feature>
<dbReference type="InterPro" id="IPR038096">
    <property type="entry name" value="TEA/ATTS_sf"/>
</dbReference>
<feature type="region of interest" description="Disordered" evidence="7">
    <location>
        <begin position="996"/>
        <end position="1046"/>
    </location>
</feature>
<feature type="compositionally biased region" description="Basic and acidic residues" evidence="7">
    <location>
        <begin position="45"/>
        <end position="55"/>
    </location>
</feature>
<feature type="DNA-binding region" description="TEA" evidence="6">
    <location>
        <begin position="444"/>
        <end position="518"/>
    </location>
</feature>
<comment type="similarity">
    <text evidence="2">Belongs to the TEC1 family.</text>
</comment>
<evidence type="ECO:0000256" key="4">
    <source>
        <dbReference type="ARBA" id="ARBA00023163"/>
    </source>
</evidence>
<comment type="subcellular location">
    <subcellularLocation>
        <location evidence="1">Nucleus</location>
    </subcellularLocation>
</comment>
<evidence type="ECO:0000256" key="7">
    <source>
        <dbReference type="SAM" id="MobiDB-lite"/>
    </source>
</evidence>
<evidence type="ECO:0000256" key="6">
    <source>
        <dbReference type="PROSITE-ProRule" id="PRU00505"/>
    </source>
</evidence>
<evidence type="ECO:0000256" key="3">
    <source>
        <dbReference type="ARBA" id="ARBA00023015"/>
    </source>
</evidence>
<feature type="domain" description="TEA" evidence="8">
    <location>
        <begin position="444"/>
        <end position="518"/>
    </location>
</feature>
<evidence type="ECO:0000256" key="5">
    <source>
        <dbReference type="ARBA" id="ARBA00023242"/>
    </source>
</evidence>
<reference evidence="9 10" key="1">
    <citation type="submission" date="2018-03" db="EMBL/GenBank/DDBJ databases">
        <authorList>
            <person name="Guldener U."/>
        </authorList>
    </citation>
    <scope>NUCLEOTIDE SEQUENCE [LARGE SCALE GENOMIC DNA]</scope>
    <source>
        <strain evidence="9 10">DAOM196992</strain>
    </source>
</reference>
<feature type="compositionally biased region" description="Basic residues" evidence="7">
    <location>
        <begin position="419"/>
        <end position="428"/>
    </location>
</feature>
<dbReference type="Proteomes" id="UP000323386">
    <property type="component" value="Unassembled WGS sequence"/>
</dbReference>
<feature type="compositionally biased region" description="Polar residues" evidence="7">
    <location>
        <begin position="1"/>
        <end position="19"/>
    </location>
</feature>
<feature type="region of interest" description="Disordered" evidence="7">
    <location>
        <begin position="378"/>
        <end position="449"/>
    </location>
</feature>
<dbReference type="InterPro" id="IPR050937">
    <property type="entry name" value="TEC1_TEAD_TF"/>
</dbReference>
<feature type="compositionally biased region" description="Polar residues" evidence="7">
    <location>
        <begin position="1012"/>
        <end position="1027"/>
    </location>
</feature>
<feature type="region of interest" description="Disordered" evidence="7">
    <location>
        <begin position="226"/>
        <end position="283"/>
    </location>
</feature>
<dbReference type="InterPro" id="IPR000818">
    <property type="entry name" value="TEA/ATTS_dom"/>
</dbReference>
<evidence type="ECO:0000259" key="8">
    <source>
        <dbReference type="PROSITE" id="PS51088"/>
    </source>
</evidence>
<feature type="compositionally biased region" description="Low complexity" evidence="7">
    <location>
        <begin position="1282"/>
        <end position="1299"/>
    </location>
</feature>
<dbReference type="OrthoDB" id="10006572at2759"/>
<evidence type="ECO:0000256" key="2">
    <source>
        <dbReference type="ARBA" id="ARBA00008421"/>
    </source>
</evidence>
<feature type="compositionally biased region" description="Low complexity" evidence="7">
    <location>
        <begin position="20"/>
        <end position="33"/>
    </location>
</feature>
<keyword evidence="4" id="KW-0804">Transcription</keyword>
<dbReference type="GO" id="GO:0000981">
    <property type="term" value="F:DNA-binding transcription factor activity, RNA polymerase II-specific"/>
    <property type="evidence" value="ECO:0007669"/>
    <property type="project" value="TreeGrafter"/>
</dbReference>
<keyword evidence="5" id="KW-0539">Nucleus</keyword>
<feature type="compositionally biased region" description="Polar residues" evidence="7">
    <location>
        <begin position="747"/>
        <end position="764"/>
    </location>
</feature>
<feature type="region of interest" description="Disordered" evidence="7">
    <location>
        <begin position="312"/>
        <end position="343"/>
    </location>
</feature>